<dbReference type="InParanoid" id="D4H258"/>
<dbReference type="InterPro" id="IPR036390">
    <property type="entry name" value="WH_DNA-bd_sf"/>
</dbReference>
<dbReference type="InterPro" id="IPR000524">
    <property type="entry name" value="Tscrpt_reg_HTH_GntR"/>
</dbReference>
<evidence type="ECO:0000313" key="5">
    <source>
        <dbReference type="EMBL" id="ADD68849.1"/>
    </source>
</evidence>
<dbReference type="InterPro" id="IPR036388">
    <property type="entry name" value="WH-like_DNA-bd_sf"/>
</dbReference>
<evidence type="ECO:0000313" key="6">
    <source>
        <dbReference type="Proteomes" id="UP000002012"/>
    </source>
</evidence>
<dbReference type="EMBL" id="CP001968">
    <property type="protein sequence ID" value="ADD68849.1"/>
    <property type="molecule type" value="Genomic_DNA"/>
</dbReference>
<dbReference type="GO" id="GO:0003677">
    <property type="term" value="F:DNA binding"/>
    <property type="evidence" value="ECO:0007669"/>
    <property type="project" value="UniProtKB-KW"/>
</dbReference>
<proteinExistence type="predicted"/>
<dbReference type="PANTHER" id="PTHR43537:SF47">
    <property type="entry name" value="REGULATORY PROTEIN GNTR HTH"/>
    <property type="match status" value="1"/>
</dbReference>
<dbReference type="AlphaFoldDB" id="D4H258"/>
<dbReference type="STRING" id="522772.Dacet_2086"/>
<dbReference type="GO" id="GO:0003700">
    <property type="term" value="F:DNA-binding transcription factor activity"/>
    <property type="evidence" value="ECO:0007669"/>
    <property type="project" value="InterPro"/>
</dbReference>
<organism evidence="5 6">
    <name type="scientific">Denitrovibrio acetiphilus (strain DSM 12809 / NBRC 114555 / N2460)</name>
    <dbReference type="NCBI Taxonomy" id="522772"/>
    <lineage>
        <taxon>Bacteria</taxon>
        <taxon>Pseudomonadati</taxon>
        <taxon>Deferribacterota</taxon>
        <taxon>Deferribacteres</taxon>
        <taxon>Deferribacterales</taxon>
        <taxon>Geovibrionaceae</taxon>
        <taxon>Denitrovibrio</taxon>
    </lineage>
</organism>
<dbReference type="CDD" id="cd07377">
    <property type="entry name" value="WHTH_GntR"/>
    <property type="match status" value="1"/>
</dbReference>
<dbReference type="PRINTS" id="PR00035">
    <property type="entry name" value="HTHGNTR"/>
</dbReference>
<dbReference type="SMART" id="SM00895">
    <property type="entry name" value="FCD"/>
    <property type="match status" value="1"/>
</dbReference>
<dbReference type="RefSeq" id="WP_013011353.1">
    <property type="nucleotide sequence ID" value="NC_013943.1"/>
</dbReference>
<dbReference type="FunCoup" id="D4H258">
    <property type="interactions" value="73"/>
</dbReference>
<dbReference type="PROSITE" id="PS50949">
    <property type="entry name" value="HTH_GNTR"/>
    <property type="match status" value="1"/>
</dbReference>
<evidence type="ECO:0000256" key="2">
    <source>
        <dbReference type="ARBA" id="ARBA00023125"/>
    </source>
</evidence>
<dbReference type="HOGENOM" id="CLU_017584_9_1_0"/>
<dbReference type="eggNOG" id="COG2186">
    <property type="taxonomic scope" value="Bacteria"/>
</dbReference>
<dbReference type="KEGG" id="dap:Dacet_2086"/>
<feature type="domain" description="HTH gntR-type" evidence="4">
    <location>
        <begin position="9"/>
        <end position="77"/>
    </location>
</feature>
<dbReference type="InterPro" id="IPR011711">
    <property type="entry name" value="GntR_C"/>
</dbReference>
<dbReference type="SUPFAM" id="SSF46785">
    <property type="entry name" value="Winged helix' DNA-binding domain"/>
    <property type="match status" value="1"/>
</dbReference>
<keyword evidence="1" id="KW-0805">Transcription regulation</keyword>
<dbReference type="PaxDb" id="522772-Dacet_2086"/>
<dbReference type="InterPro" id="IPR008920">
    <property type="entry name" value="TF_FadR/GntR_C"/>
</dbReference>
<accession>D4H258</accession>
<dbReference type="Gene3D" id="1.20.120.530">
    <property type="entry name" value="GntR ligand-binding domain-like"/>
    <property type="match status" value="1"/>
</dbReference>
<gene>
    <name evidence="5" type="ordered locus">Dacet_2086</name>
</gene>
<keyword evidence="6" id="KW-1185">Reference proteome</keyword>
<dbReference type="OrthoDB" id="9812645at2"/>
<dbReference type="SUPFAM" id="SSF48008">
    <property type="entry name" value="GntR ligand-binding domain-like"/>
    <property type="match status" value="1"/>
</dbReference>
<evidence type="ECO:0000259" key="4">
    <source>
        <dbReference type="PROSITE" id="PS50949"/>
    </source>
</evidence>
<keyword evidence="3" id="KW-0804">Transcription</keyword>
<dbReference type="Pfam" id="PF07729">
    <property type="entry name" value="FCD"/>
    <property type="match status" value="1"/>
</dbReference>
<protein>
    <submittedName>
        <fullName evidence="5">GntR domain protein</fullName>
    </submittedName>
</protein>
<name>D4H258_DENA2</name>
<evidence type="ECO:0000256" key="3">
    <source>
        <dbReference type="ARBA" id="ARBA00023163"/>
    </source>
</evidence>
<evidence type="ECO:0000256" key="1">
    <source>
        <dbReference type="ARBA" id="ARBA00023015"/>
    </source>
</evidence>
<keyword evidence="2" id="KW-0238">DNA-binding</keyword>
<sequence>MEIKKPVNRTLSIQVADELEKQIAAGNWKVGSKIPSETELMELFGISRNTLREAIRFLVISGVLKTKPGNGTFIITESVFNASIKKRMEHESLNYIVETRTILEPKIIEMATRRGSDKEIGELRKLHNQLISNYENSWENYVDADTKFHRHIARMCHNPFLEDLYRAIAEYLPEYIIENFQKFCDENLDLFLHKDLIDAIENRNTERAVELTEYMLELEMDMVENAPPHTS</sequence>
<reference evidence="5 6" key="1">
    <citation type="journal article" date="2010" name="Stand. Genomic Sci.">
        <title>Complete genome sequence of Denitrovibrio acetiphilus type strain (N2460).</title>
        <authorList>
            <person name="Kiss H."/>
            <person name="Lang E."/>
            <person name="Lapidus A."/>
            <person name="Copeland A."/>
            <person name="Nolan M."/>
            <person name="Glavina Del Rio T."/>
            <person name="Chen F."/>
            <person name="Lucas S."/>
            <person name="Tice H."/>
            <person name="Cheng J.F."/>
            <person name="Han C."/>
            <person name="Goodwin L."/>
            <person name="Pitluck S."/>
            <person name="Liolios K."/>
            <person name="Pati A."/>
            <person name="Ivanova N."/>
            <person name="Mavromatis K."/>
            <person name="Chen A."/>
            <person name="Palaniappan K."/>
            <person name="Land M."/>
            <person name="Hauser L."/>
            <person name="Chang Y.J."/>
            <person name="Jeffries C.D."/>
            <person name="Detter J.C."/>
            <person name="Brettin T."/>
            <person name="Spring S."/>
            <person name="Rohde M."/>
            <person name="Goker M."/>
            <person name="Woyke T."/>
            <person name="Bristow J."/>
            <person name="Eisen J.A."/>
            <person name="Markowitz V."/>
            <person name="Hugenholtz P."/>
            <person name="Kyrpides N.C."/>
            <person name="Klenk H.P."/>
        </authorList>
    </citation>
    <scope>NUCLEOTIDE SEQUENCE [LARGE SCALE GENOMIC DNA]</scope>
    <source>
        <strain evidence="6">DSM 12809 / NBRC 114555 / N2460</strain>
    </source>
</reference>
<dbReference type="Gene3D" id="1.10.10.10">
    <property type="entry name" value="Winged helix-like DNA-binding domain superfamily/Winged helix DNA-binding domain"/>
    <property type="match status" value="1"/>
</dbReference>
<dbReference type="PANTHER" id="PTHR43537">
    <property type="entry name" value="TRANSCRIPTIONAL REGULATOR, GNTR FAMILY"/>
    <property type="match status" value="1"/>
</dbReference>
<dbReference type="SMART" id="SM00345">
    <property type="entry name" value="HTH_GNTR"/>
    <property type="match status" value="1"/>
</dbReference>
<dbReference type="Proteomes" id="UP000002012">
    <property type="component" value="Chromosome"/>
</dbReference>
<dbReference type="Pfam" id="PF00392">
    <property type="entry name" value="GntR"/>
    <property type="match status" value="1"/>
</dbReference>